<comment type="caution">
    <text evidence="2">The sequence shown here is derived from an EMBL/GenBank/DDBJ whole genome shotgun (WGS) entry which is preliminary data.</text>
</comment>
<gene>
    <name evidence="2" type="ORF">GCM10012287_56270</name>
</gene>
<organism evidence="2 3">
    <name type="scientific">Streptomyces daqingensis</name>
    <dbReference type="NCBI Taxonomy" id="1472640"/>
    <lineage>
        <taxon>Bacteria</taxon>
        <taxon>Bacillati</taxon>
        <taxon>Actinomycetota</taxon>
        <taxon>Actinomycetes</taxon>
        <taxon>Kitasatosporales</taxon>
        <taxon>Streptomycetaceae</taxon>
        <taxon>Streptomyces</taxon>
    </lineage>
</organism>
<evidence type="ECO:0000313" key="2">
    <source>
        <dbReference type="EMBL" id="GGO58338.1"/>
    </source>
</evidence>
<name>A0ABQ2MVE2_9ACTN</name>
<sequence length="123" mass="13555">MPHPSPDEAYAHATNIVREIDSIADMSRRTSGAMPRDFWLRKAALVDRIALKEEATFSPEVAAPAVRAAEAAAEQLLAYDRKHGTRCGRFSPDSLSSSDSTDGQGHRAYVRQEYLAWSSAEYA</sequence>
<accession>A0ABQ2MVE2</accession>
<proteinExistence type="predicted"/>
<feature type="compositionally biased region" description="Low complexity" evidence="1">
    <location>
        <begin position="91"/>
        <end position="102"/>
    </location>
</feature>
<keyword evidence="3" id="KW-1185">Reference proteome</keyword>
<evidence type="ECO:0000313" key="3">
    <source>
        <dbReference type="Proteomes" id="UP000631535"/>
    </source>
</evidence>
<dbReference type="EMBL" id="BMMP01000030">
    <property type="protein sequence ID" value="GGO58338.1"/>
    <property type="molecule type" value="Genomic_DNA"/>
</dbReference>
<feature type="region of interest" description="Disordered" evidence="1">
    <location>
        <begin position="85"/>
        <end position="105"/>
    </location>
</feature>
<protein>
    <submittedName>
        <fullName evidence="2">Uncharacterized protein</fullName>
    </submittedName>
</protein>
<dbReference type="RefSeq" id="WP_189040030.1">
    <property type="nucleotide sequence ID" value="NZ_BMMP01000030.1"/>
</dbReference>
<reference evidence="3" key="1">
    <citation type="journal article" date="2019" name="Int. J. Syst. Evol. Microbiol.">
        <title>The Global Catalogue of Microorganisms (GCM) 10K type strain sequencing project: providing services to taxonomists for standard genome sequencing and annotation.</title>
        <authorList>
            <consortium name="The Broad Institute Genomics Platform"/>
            <consortium name="The Broad Institute Genome Sequencing Center for Infectious Disease"/>
            <person name="Wu L."/>
            <person name="Ma J."/>
        </authorList>
    </citation>
    <scope>NUCLEOTIDE SEQUENCE [LARGE SCALE GENOMIC DNA]</scope>
    <source>
        <strain evidence="3">CGMCC 4.7178</strain>
    </source>
</reference>
<dbReference type="Proteomes" id="UP000631535">
    <property type="component" value="Unassembled WGS sequence"/>
</dbReference>
<evidence type="ECO:0000256" key="1">
    <source>
        <dbReference type="SAM" id="MobiDB-lite"/>
    </source>
</evidence>